<reference evidence="1" key="1">
    <citation type="submission" date="2017-05" db="UniProtKB">
        <authorList>
            <consortium name="EnsemblMetazoa"/>
        </authorList>
    </citation>
    <scope>IDENTIFICATION</scope>
</reference>
<proteinExistence type="predicted"/>
<evidence type="ECO:0000313" key="1">
    <source>
        <dbReference type="EnsemblMetazoa" id="Aqu2.1.01926_001"/>
    </source>
</evidence>
<evidence type="ECO:0008006" key="2">
    <source>
        <dbReference type="Google" id="ProtNLM"/>
    </source>
</evidence>
<dbReference type="InParanoid" id="A0A1X7SIR0"/>
<dbReference type="EnsemblMetazoa" id="Aqu2.1.01926_001">
    <property type="protein sequence ID" value="Aqu2.1.01926_001"/>
    <property type="gene ID" value="Aqu2.1.01926"/>
</dbReference>
<name>A0A1X7SIR0_AMPQE</name>
<organism evidence="1">
    <name type="scientific">Amphimedon queenslandica</name>
    <name type="common">Sponge</name>
    <dbReference type="NCBI Taxonomy" id="400682"/>
    <lineage>
        <taxon>Eukaryota</taxon>
        <taxon>Metazoa</taxon>
        <taxon>Porifera</taxon>
        <taxon>Demospongiae</taxon>
        <taxon>Heteroscleromorpha</taxon>
        <taxon>Haplosclerida</taxon>
        <taxon>Niphatidae</taxon>
        <taxon>Amphimedon</taxon>
    </lineage>
</organism>
<accession>A0A1X7SIR0</accession>
<dbReference type="AlphaFoldDB" id="A0A1X7SIR0"/>
<sequence length="110" mass="12447">MINGWVRLMDRLTSIASDQPQAAYATFTQSVQNKWLYLQRLVPDCARLFDEIECKIVQDFLTAVFGCEVSTDDRSLFTLPTRYGGLNMLCPVETGQSFFTLSRTTTSCSD</sequence>
<protein>
    <recommendedName>
        <fullName evidence="2">Dynein heavy chain linker domain-containing protein</fullName>
    </recommendedName>
</protein>